<evidence type="ECO:0000259" key="6">
    <source>
        <dbReference type="PROSITE" id="PS50887"/>
    </source>
</evidence>
<dbReference type="Pfam" id="PF13426">
    <property type="entry name" value="PAS_9"/>
    <property type="match status" value="1"/>
</dbReference>
<dbReference type="Gene3D" id="3.30.70.270">
    <property type="match status" value="1"/>
</dbReference>
<dbReference type="GO" id="GO:0005886">
    <property type="term" value="C:plasma membrane"/>
    <property type="evidence" value="ECO:0007669"/>
    <property type="project" value="TreeGrafter"/>
</dbReference>
<dbReference type="AlphaFoldDB" id="U5T6F6"/>
<dbReference type="InterPro" id="IPR000014">
    <property type="entry name" value="PAS"/>
</dbReference>
<dbReference type="GO" id="GO:0043709">
    <property type="term" value="P:cell adhesion involved in single-species biofilm formation"/>
    <property type="evidence" value="ECO:0007669"/>
    <property type="project" value="TreeGrafter"/>
</dbReference>
<evidence type="ECO:0000256" key="1">
    <source>
        <dbReference type="ARBA" id="ARBA00001946"/>
    </source>
</evidence>
<dbReference type="PANTHER" id="PTHR45138:SF9">
    <property type="entry name" value="DIGUANYLATE CYCLASE DGCM-RELATED"/>
    <property type="match status" value="1"/>
</dbReference>
<dbReference type="InterPro" id="IPR001610">
    <property type="entry name" value="PAC"/>
</dbReference>
<dbReference type="KEGG" id="spiu:SPICUR_03845"/>
<dbReference type="RefSeq" id="WP_023366228.1">
    <property type="nucleotide sequence ID" value="NC_022664.1"/>
</dbReference>
<dbReference type="eggNOG" id="COG3706">
    <property type="taxonomic scope" value="Bacteria"/>
</dbReference>
<dbReference type="eggNOG" id="COG3852">
    <property type="taxonomic scope" value="Bacteria"/>
</dbReference>
<dbReference type="OrthoDB" id="9812260at2"/>
<feature type="domain" description="PAC" evidence="5">
    <location>
        <begin position="219"/>
        <end position="271"/>
    </location>
</feature>
<dbReference type="EC" id="2.7.7.65" evidence="2"/>
<evidence type="ECO:0000256" key="3">
    <source>
        <dbReference type="ARBA" id="ARBA00034247"/>
    </source>
</evidence>
<evidence type="ECO:0000259" key="4">
    <source>
        <dbReference type="PROSITE" id="PS50112"/>
    </source>
</evidence>
<dbReference type="CDD" id="cd00130">
    <property type="entry name" value="PAS"/>
    <property type="match status" value="2"/>
</dbReference>
<evidence type="ECO:0000313" key="8">
    <source>
        <dbReference type="Proteomes" id="UP000017640"/>
    </source>
</evidence>
<dbReference type="Pfam" id="PF00990">
    <property type="entry name" value="GGDEF"/>
    <property type="match status" value="1"/>
</dbReference>
<dbReference type="NCBIfam" id="TIGR00254">
    <property type="entry name" value="GGDEF"/>
    <property type="match status" value="1"/>
</dbReference>
<dbReference type="PANTHER" id="PTHR45138">
    <property type="entry name" value="REGULATORY COMPONENTS OF SENSORY TRANSDUCTION SYSTEM"/>
    <property type="match status" value="1"/>
</dbReference>
<feature type="domain" description="PAS" evidence="4">
    <location>
        <begin position="141"/>
        <end position="177"/>
    </location>
</feature>
<name>U5T6F6_9GAMM</name>
<dbReference type="NCBIfam" id="TIGR00229">
    <property type="entry name" value="sensory_box"/>
    <property type="match status" value="2"/>
</dbReference>
<dbReference type="FunFam" id="3.30.70.270:FF:000001">
    <property type="entry name" value="Diguanylate cyclase domain protein"/>
    <property type="match status" value="1"/>
</dbReference>
<dbReference type="STRING" id="1335757.SPICUR_03845"/>
<keyword evidence="8" id="KW-1185">Reference proteome</keyword>
<dbReference type="InterPro" id="IPR035965">
    <property type="entry name" value="PAS-like_dom_sf"/>
</dbReference>
<proteinExistence type="predicted"/>
<dbReference type="InterPro" id="IPR000160">
    <property type="entry name" value="GGDEF_dom"/>
</dbReference>
<dbReference type="Proteomes" id="UP000017640">
    <property type="component" value="Chromosome"/>
</dbReference>
<dbReference type="SMART" id="SM00086">
    <property type="entry name" value="PAC"/>
    <property type="match status" value="2"/>
</dbReference>
<protein>
    <recommendedName>
        <fullName evidence="2">diguanylate cyclase</fullName>
        <ecNumber evidence="2">2.7.7.65</ecNumber>
    </recommendedName>
</protein>
<dbReference type="InterPro" id="IPR013656">
    <property type="entry name" value="PAS_4"/>
</dbReference>
<dbReference type="GO" id="GO:0052621">
    <property type="term" value="F:diguanylate cyclase activity"/>
    <property type="evidence" value="ECO:0007669"/>
    <property type="project" value="UniProtKB-EC"/>
</dbReference>
<accession>U5T6F6</accession>
<dbReference type="InterPro" id="IPR000700">
    <property type="entry name" value="PAS-assoc_C"/>
</dbReference>
<dbReference type="PROSITE" id="PS50113">
    <property type="entry name" value="PAC"/>
    <property type="match status" value="1"/>
</dbReference>
<dbReference type="SUPFAM" id="SSF55785">
    <property type="entry name" value="PYP-like sensor domain (PAS domain)"/>
    <property type="match status" value="2"/>
</dbReference>
<dbReference type="GO" id="GO:1902201">
    <property type="term" value="P:negative regulation of bacterial-type flagellum-dependent cell motility"/>
    <property type="evidence" value="ECO:0007669"/>
    <property type="project" value="TreeGrafter"/>
</dbReference>
<dbReference type="Gene3D" id="3.30.450.20">
    <property type="entry name" value="PAS domain"/>
    <property type="match status" value="2"/>
</dbReference>
<organism evidence="7 8">
    <name type="scientific">Spiribacter curvatus</name>
    <dbReference type="NCBI Taxonomy" id="1335757"/>
    <lineage>
        <taxon>Bacteria</taxon>
        <taxon>Pseudomonadati</taxon>
        <taxon>Pseudomonadota</taxon>
        <taxon>Gammaproteobacteria</taxon>
        <taxon>Chromatiales</taxon>
        <taxon>Ectothiorhodospiraceae</taxon>
        <taxon>Spiribacter</taxon>
    </lineage>
</organism>
<evidence type="ECO:0000259" key="5">
    <source>
        <dbReference type="PROSITE" id="PS50113"/>
    </source>
</evidence>
<feature type="domain" description="PAS" evidence="4">
    <location>
        <begin position="17"/>
        <end position="68"/>
    </location>
</feature>
<dbReference type="SUPFAM" id="SSF55073">
    <property type="entry name" value="Nucleotide cyclase"/>
    <property type="match status" value="1"/>
</dbReference>
<reference evidence="7 8" key="1">
    <citation type="journal article" date="2013" name="BMC Genomics">
        <title>Genomes of "Spiribacter", a streamlined, successful halophilic bacterium.</title>
        <authorList>
            <person name="Lopez-Perez M."/>
            <person name="Ghai R."/>
            <person name="Leon M.J."/>
            <person name="Rodriguez-Olmos A."/>
            <person name="Copa-Patino J.L."/>
            <person name="Soliveri J."/>
            <person name="Sanchez-Porro C."/>
            <person name="Ventosa A."/>
            <person name="Rodriguez-Valera F."/>
        </authorList>
    </citation>
    <scope>NUCLEOTIDE SEQUENCE [LARGE SCALE GENOMIC DNA]</scope>
    <source>
        <strain evidence="7 8">UAH-SP71</strain>
    </source>
</reference>
<dbReference type="Pfam" id="PF08448">
    <property type="entry name" value="PAS_4"/>
    <property type="match status" value="1"/>
</dbReference>
<dbReference type="HOGENOM" id="CLU_000445_11_4_6"/>
<dbReference type="SMART" id="SM00091">
    <property type="entry name" value="PAS"/>
    <property type="match status" value="2"/>
</dbReference>
<evidence type="ECO:0000256" key="2">
    <source>
        <dbReference type="ARBA" id="ARBA00012528"/>
    </source>
</evidence>
<feature type="domain" description="GGDEF" evidence="6">
    <location>
        <begin position="303"/>
        <end position="431"/>
    </location>
</feature>
<dbReference type="PROSITE" id="PS50112">
    <property type="entry name" value="PAS"/>
    <property type="match status" value="2"/>
</dbReference>
<sequence>MSKTPSLDVSPADPMNDPAALVGVIEQIFDSVLITTTDLELPGPAIVYANSAFCAKTGYSAAELIGQTPRILQGSGTDQAVLERLKHNLLNGEFFEGCTVNYRKNGEPYMVRWNIRPYFSEQQNRSYYISVQREVTREVALEQTHQRVVESVVEGIIAVDPSGHVTLVNPAGQTILGKPDQAAWIGESWQVLFGSLSSDDVTDLVQPITRVLQTGATLTGHRSQIKRPDGSLLDIEMSVTPLQLSPDSELGCVIILRDNTDQRRFEKRLWNAANRDALTQAYSRRFGDEIIAREIQRAEADQTPLALVYFDIDYFKSVNDTHGHDAGDYVLKTLVATVTDRLRQTDYLIRWGGEEFVVILPATTGEMAMTVAEAIRLRVASTELDHGLGHVEISAGVAQYQLHEGFRAWFRRADEALYEAKGAGRNQVHSA</sequence>
<comment type="catalytic activity">
    <reaction evidence="3">
        <text>2 GTP = 3',3'-c-di-GMP + 2 diphosphate</text>
        <dbReference type="Rhea" id="RHEA:24898"/>
        <dbReference type="ChEBI" id="CHEBI:33019"/>
        <dbReference type="ChEBI" id="CHEBI:37565"/>
        <dbReference type="ChEBI" id="CHEBI:58805"/>
        <dbReference type="EC" id="2.7.7.65"/>
    </reaction>
</comment>
<dbReference type="CDD" id="cd01949">
    <property type="entry name" value="GGDEF"/>
    <property type="match status" value="1"/>
</dbReference>
<dbReference type="EMBL" id="CP005990">
    <property type="protein sequence ID" value="AGY91757.1"/>
    <property type="molecule type" value="Genomic_DNA"/>
</dbReference>
<dbReference type="PROSITE" id="PS50887">
    <property type="entry name" value="GGDEF"/>
    <property type="match status" value="1"/>
</dbReference>
<comment type="cofactor">
    <cofactor evidence="1">
        <name>Mg(2+)</name>
        <dbReference type="ChEBI" id="CHEBI:18420"/>
    </cofactor>
</comment>
<evidence type="ECO:0000313" key="7">
    <source>
        <dbReference type="EMBL" id="AGY91757.1"/>
    </source>
</evidence>
<dbReference type="InterPro" id="IPR029787">
    <property type="entry name" value="Nucleotide_cyclase"/>
</dbReference>
<dbReference type="InterPro" id="IPR043128">
    <property type="entry name" value="Rev_trsase/Diguanyl_cyclase"/>
</dbReference>
<dbReference type="InterPro" id="IPR050469">
    <property type="entry name" value="Diguanylate_Cyclase"/>
</dbReference>
<gene>
    <name evidence="7" type="ORF">SPICUR_03845</name>
</gene>
<dbReference type="SMART" id="SM00267">
    <property type="entry name" value="GGDEF"/>
    <property type="match status" value="1"/>
</dbReference>